<evidence type="ECO:0000313" key="3">
    <source>
        <dbReference type="Proteomes" id="UP000007174"/>
    </source>
</evidence>
<proteinExistence type="predicted"/>
<dbReference type="VEuPathDB" id="FungiDB:CH63R_03091"/>
<dbReference type="AlphaFoldDB" id="H1VP42"/>
<gene>
    <name evidence="2" type="ORF">CH063_12112</name>
</gene>
<sequence length="167" mass="18632">MQGEKVAHGKKGALAVEDFYMEKPMGYHVRDGGQSLSDKVWKDPKQRKKIFDYCPEISMIMDMKLERERCDGDNKEGGIGPTDAEKEKAAEEAKKAAEEAAKAKAEEEERRKKEGEEEKKKQEEENKKKQEQAGDNDEDDPLANDADAKAKAMAAEAQAKAASANRI</sequence>
<feature type="region of interest" description="Disordered" evidence="1">
    <location>
        <begin position="70"/>
        <end position="167"/>
    </location>
</feature>
<feature type="compositionally biased region" description="Low complexity" evidence="1">
    <location>
        <begin position="151"/>
        <end position="167"/>
    </location>
</feature>
<dbReference type="eggNOG" id="ENOG502QW4V">
    <property type="taxonomic scope" value="Eukaryota"/>
</dbReference>
<protein>
    <submittedName>
        <fullName evidence="2">Uncharacterized protein</fullName>
    </submittedName>
</protein>
<dbReference type="HOGENOM" id="CLU_1594409_0_0_1"/>
<dbReference type="Proteomes" id="UP000007174">
    <property type="component" value="Unassembled WGS sequence"/>
</dbReference>
<organism evidence="2 3">
    <name type="scientific">Colletotrichum higginsianum (strain IMI 349063)</name>
    <name type="common">Crucifer anthracnose fungus</name>
    <dbReference type="NCBI Taxonomy" id="759273"/>
    <lineage>
        <taxon>Eukaryota</taxon>
        <taxon>Fungi</taxon>
        <taxon>Dikarya</taxon>
        <taxon>Ascomycota</taxon>
        <taxon>Pezizomycotina</taxon>
        <taxon>Sordariomycetes</taxon>
        <taxon>Hypocreomycetidae</taxon>
        <taxon>Glomerellales</taxon>
        <taxon>Glomerellaceae</taxon>
        <taxon>Colletotrichum</taxon>
        <taxon>Colletotrichum destructivum species complex</taxon>
    </lineage>
</organism>
<feature type="compositionally biased region" description="Basic and acidic residues" evidence="1">
    <location>
        <begin position="83"/>
        <end position="132"/>
    </location>
</feature>
<evidence type="ECO:0000256" key="1">
    <source>
        <dbReference type="SAM" id="MobiDB-lite"/>
    </source>
</evidence>
<dbReference type="EMBL" id="CACQ02005082">
    <property type="protein sequence ID" value="CCF41996.1"/>
    <property type="molecule type" value="Genomic_DNA"/>
</dbReference>
<evidence type="ECO:0000313" key="2">
    <source>
        <dbReference type="EMBL" id="CCF41996.1"/>
    </source>
</evidence>
<accession>H1VP42</accession>
<reference evidence="3" key="1">
    <citation type="journal article" date="2012" name="Nat. Genet.">
        <title>Lifestyle transitions in plant pathogenic Colletotrichum fungi deciphered by genome and transcriptome analyses.</title>
        <authorList>
            <person name="O'Connell R.J."/>
            <person name="Thon M.R."/>
            <person name="Hacquard S."/>
            <person name="Amyotte S.G."/>
            <person name="Kleemann J."/>
            <person name="Torres M.F."/>
            <person name="Damm U."/>
            <person name="Buiate E.A."/>
            <person name="Epstein L."/>
            <person name="Alkan N."/>
            <person name="Altmueller J."/>
            <person name="Alvarado-Balderrama L."/>
            <person name="Bauser C.A."/>
            <person name="Becker C."/>
            <person name="Birren B.W."/>
            <person name="Chen Z."/>
            <person name="Choi J."/>
            <person name="Crouch J.A."/>
            <person name="Duvick J.P."/>
            <person name="Farman M.A."/>
            <person name="Gan P."/>
            <person name="Heiman D."/>
            <person name="Henrissat B."/>
            <person name="Howard R.J."/>
            <person name="Kabbage M."/>
            <person name="Koch C."/>
            <person name="Kracher B."/>
            <person name="Kubo Y."/>
            <person name="Law A.D."/>
            <person name="Lebrun M.-H."/>
            <person name="Lee Y.-H."/>
            <person name="Miyara I."/>
            <person name="Moore N."/>
            <person name="Neumann U."/>
            <person name="Nordstroem K."/>
            <person name="Panaccione D.G."/>
            <person name="Panstruga R."/>
            <person name="Place M."/>
            <person name="Proctor R.H."/>
            <person name="Prusky D."/>
            <person name="Rech G."/>
            <person name="Reinhardt R."/>
            <person name="Rollins J.A."/>
            <person name="Rounsley S."/>
            <person name="Schardl C.L."/>
            <person name="Schwartz D.C."/>
            <person name="Shenoy N."/>
            <person name="Shirasu K."/>
            <person name="Sikhakolli U.R."/>
            <person name="Stueber K."/>
            <person name="Sukno S.A."/>
            <person name="Sweigard J.A."/>
            <person name="Takano Y."/>
            <person name="Takahara H."/>
            <person name="Trail F."/>
            <person name="van der Does H.C."/>
            <person name="Voll L.M."/>
            <person name="Will I."/>
            <person name="Young S."/>
            <person name="Zeng Q."/>
            <person name="Zhang J."/>
            <person name="Zhou S."/>
            <person name="Dickman M.B."/>
            <person name="Schulze-Lefert P."/>
            <person name="Ver Loren van Themaat E."/>
            <person name="Ma L.-J."/>
            <person name="Vaillancourt L.J."/>
        </authorList>
    </citation>
    <scope>NUCLEOTIDE SEQUENCE [LARGE SCALE GENOMIC DNA]</scope>
    <source>
        <strain evidence="3">IMI 349063</strain>
    </source>
</reference>
<dbReference type="STRING" id="759273.H1VP42"/>
<name>H1VP42_COLHI</name>